<evidence type="ECO:0000256" key="1">
    <source>
        <dbReference type="SAM" id="MobiDB-lite"/>
    </source>
</evidence>
<proteinExistence type="predicted"/>
<feature type="transmembrane region" description="Helical" evidence="2">
    <location>
        <begin position="45"/>
        <end position="70"/>
    </location>
</feature>
<sequence length="118" mass="13418">MSEQSLTHQAHRTDSKAPLIAFFDATDIAVLGLTFFITINVTKKLIAASGFQLLATGIVVAVVYVLLMLFKRLLSPYPRMATHMMNWYFKPDLYEVQPDPDPTPLYRVRPKELDEDTT</sequence>
<dbReference type="AlphaFoldDB" id="A0A6I4YGM2"/>
<feature type="transmembrane region" description="Helical" evidence="2">
    <location>
        <begin position="20"/>
        <end position="39"/>
    </location>
</feature>
<reference evidence="3 4" key="1">
    <citation type="submission" date="2019-11" db="EMBL/GenBank/DDBJ databases">
        <title>Genome sequence of Deinococcus xianganensis Y35, AI-2 producing algicidal bacterium, isolated from lake water.</title>
        <authorList>
            <person name="Li Y."/>
        </authorList>
    </citation>
    <scope>NUCLEOTIDE SEQUENCE [LARGE SCALE GENOMIC DNA]</scope>
    <source>
        <strain evidence="3 4">Y35</strain>
    </source>
</reference>
<dbReference type="EMBL" id="WVHK01000032">
    <property type="protein sequence ID" value="MXV19988.1"/>
    <property type="molecule type" value="Genomic_DNA"/>
</dbReference>
<organism evidence="3 4">
    <name type="scientific">Deinococcus xianganensis</name>
    <dbReference type="NCBI Taxonomy" id="1507289"/>
    <lineage>
        <taxon>Bacteria</taxon>
        <taxon>Thermotogati</taxon>
        <taxon>Deinococcota</taxon>
        <taxon>Deinococci</taxon>
        <taxon>Deinococcales</taxon>
        <taxon>Deinococcaceae</taxon>
        <taxon>Deinococcus</taxon>
    </lineage>
</organism>
<keyword evidence="2" id="KW-1133">Transmembrane helix</keyword>
<name>A0A6I4YGM2_9DEIO</name>
<feature type="region of interest" description="Disordered" evidence="1">
    <location>
        <begin position="97"/>
        <end position="118"/>
    </location>
</feature>
<keyword evidence="2" id="KW-0472">Membrane</keyword>
<comment type="caution">
    <text evidence="3">The sequence shown here is derived from an EMBL/GenBank/DDBJ whole genome shotgun (WGS) entry which is preliminary data.</text>
</comment>
<evidence type="ECO:0000256" key="2">
    <source>
        <dbReference type="SAM" id="Phobius"/>
    </source>
</evidence>
<dbReference type="Proteomes" id="UP000430519">
    <property type="component" value="Unassembled WGS sequence"/>
</dbReference>
<accession>A0A6I4YGM2</accession>
<evidence type="ECO:0000313" key="3">
    <source>
        <dbReference type="EMBL" id="MXV19988.1"/>
    </source>
</evidence>
<keyword evidence="2" id="KW-0812">Transmembrane</keyword>
<dbReference type="RefSeq" id="WP_155300855.1">
    <property type="nucleotide sequence ID" value="NZ_WVHK01000032.1"/>
</dbReference>
<evidence type="ECO:0000313" key="4">
    <source>
        <dbReference type="Proteomes" id="UP000430519"/>
    </source>
</evidence>
<protein>
    <submittedName>
        <fullName evidence="3">Uncharacterized protein</fullName>
    </submittedName>
</protein>
<gene>
    <name evidence="3" type="ORF">GLX28_10090</name>
</gene>
<keyword evidence="4" id="KW-1185">Reference proteome</keyword>